<feature type="domain" description="DUF4372" evidence="1">
    <location>
        <begin position="5"/>
        <end position="35"/>
    </location>
</feature>
<organism evidence="2 3">
    <name type="scientific">Nitrosococcus wardiae</name>
    <dbReference type="NCBI Taxonomy" id="1814290"/>
    <lineage>
        <taxon>Bacteria</taxon>
        <taxon>Pseudomonadati</taxon>
        <taxon>Pseudomonadota</taxon>
        <taxon>Gammaproteobacteria</taxon>
        <taxon>Chromatiales</taxon>
        <taxon>Chromatiaceae</taxon>
        <taxon>Nitrosococcus</taxon>
    </lineage>
</organism>
<dbReference type="OrthoDB" id="9963700at2"/>
<dbReference type="Pfam" id="PF14294">
    <property type="entry name" value="DUF4372"/>
    <property type="match status" value="1"/>
</dbReference>
<sequence>MTPGLQFVSMALEQLSGRASLRGVVSNLSAQVTKL</sequence>
<accession>A0A4P7BYX1</accession>
<dbReference type="KEGG" id="nwr:E3U44_07545"/>
<evidence type="ECO:0000313" key="2">
    <source>
        <dbReference type="EMBL" id="QBQ54380.1"/>
    </source>
</evidence>
<dbReference type="AlphaFoldDB" id="A0A4P7BYX1"/>
<dbReference type="EMBL" id="CP038033">
    <property type="protein sequence ID" value="QBQ54380.1"/>
    <property type="molecule type" value="Genomic_DNA"/>
</dbReference>
<dbReference type="InterPro" id="IPR025399">
    <property type="entry name" value="DUF4372"/>
</dbReference>
<proteinExistence type="predicted"/>
<protein>
    <submittedName>
        <fullName evidence="2">DUF4372 domain-containing protein</fullName>
    </submittedName>
</protein>
<keyword evidence="3" id="KW-1185">Reference proteome</keyword>
<evidence type="ECO:0000259" key="1">
    <source>
        <dbReference type="Pfam" id="PF14294"/>
    </source>
</evidence>
<dbReference type="RefSeq" id="WP_134357580.1">
    <property type="nucleotide sequence ID" value="NZ_CP038033.1"/>
</dbReference>
<reference evidence="2 3" key="1">
    <citation type="submission" date="2019-03" db="EMBL/GenBank/DDBJ databases">
        <title>The genome sequence of Nitrosococcus wardiae strain D1FHST reveals the archetypal metabolic capacity of ammonia-oxidizing Gammaproteobacteria.</title>
        <authorList>
            <person name="Wang L."/>
            <person name="Lim C.K."/>
            <person name="Hanson T.E."/>
            <person name="Dang H."/>
            <person name="Klotz M.G."/>
        </authorList>
    </citation>
    <scope>NUCLEOTIDE SEQUENCE [LARGE SCALE GENOMIC DNA]</scope>
    <source>
        <strain evidence="2 3">D1FHS</strain>
    </source>
</reference>
<gene>
    <name evidence="2" type="ORF">E3U44_07545</name>
</gene>
<dbReference type="Proteomes" id="UP000294325">
    <property type="component" value="Chromosome"/>
</dbReference>
<evidence type="ECO:0000313" key="3">
    <source>
        <dbReference type="Proteomes" id="UP000294325"/>
    </source>
</evidence>
<name>A0A4P7BYX1_9GAMM</name>